<keyword evidence="5" id="KW-0418">Kinase</keyword>
<keyword evidence="6 7" id="KW-0067">ATP-binding</keyword>
<feature type="compositionally biased region" description="Polar residues" evidence="8">
    <location>
        <begin position="87"/>
        <end position="102"/>
    </location>
</feature>
<dbReference type="OrthoDB" id="68483at2759"/>
<evidence type="ECO:0000256" key="6">
    <source>
        <dbReference type="ARBA" id="ARBA00022840"/>
    </source>
</evidence>
<dbReference type="Proteomes" id="UP000008064">
    <property type="component" value="Unassembled WGS sequence"/>
</dbReference>
<evidence type="ECO:0000256" key="8">
    <source>
        <dbReference type="SAM" id="MobiDB-lite"/>
    </source>
</evidence>
<dbReference type="InterPro" id="IPR045270">
    <property type="entry name" value="STKc_AGC"/>
</dbReference>
<dbReference type="Pfam" id="PF00069">
    <property type="entry name" value="Pkinase"/>
    <property type="match status" value="1"/>
</dbReference>
<keyword evidence="4 7" id="KW-0547">Nucleotide-binding</keyword>
<proteinExistence type="predicted"/>
<reference evidence="10" key="1">
    <citation type="submission" date="2011-04" db="EMBL/GenBank/DDBJ databases">
        <title>Evolution of plant cell wall degrading machinery underlies the functional diversity of forest fungi.</title>
        <authorList>
            <consortium name="US DOE Joint Genome Institute (JGI-PGF)"/>
            <person name="Eastwood D.C."/>
            <person name="Floudas D."/>
            <person name="Binder M."/>
            <person name="Majcherczyk A."/>
            <person name="Schneider P."/>
            <person name="Aerts A."/>
            <person name="Asiegbu F.O."/>
            <person name="Baker S.E."/>
            <person name="Barry K."/>
            <person name="Bendiksby M."/>
            <person name="Blumentritt M."/>
            <person name="Coutinho P.M."/>
            <person name="Cullen D."/>
            <person name="Cullen D."/>
            <person name="Gathman A."/>
            <person name="Goodell B."/>
            <person name="Henrissat B."/>
            <person name="Ihrmark K."/>
            <person name="Kauserud H."/>
            <person name="Kohler A."/>
            <person name="LaButti K."/>
            <person name="Lapidus A."/>
            <person name="Lavin J.L."/>
            <person name="Lee Y.-H."/>
            <person name="Lindquist E."/>
            <person name="Lilly W."/>
            <person name="Lucas S."/>
            <person name="Morin E."/>
            <person name="Murat C."/>
            <person name="Oguiza J.A."/>
            <person name="Park J."/>
            <person name="Pisabarro A.G."/>
            <person name="Riley R."/>
            <person name="Rosling A."/>
            <person name="Salamov A."/>
            <person name="Schmidt O."/>
            <person name="Schmutz J."/>
            <person name="Skrede I."/>
            <person name="Stenlid J."/>
            <person name="Wiebenga A."/>
            <person name="Xie X."/>
            <person name="Kues U."/>
            <person name="Hibbett D.S."/>
            <person name="Hoffmeister D."/>
            <person name="Hogberg N."/>
            <person name="Martin F."/>
            <person name="Grigoriev I.V."/>
            <person name="Watkinson S.C."/>
        </authorList>
    </citation>
    <scope>NUCLEOTIDE SEQUENCE</scope>
    <source>
        <strain evidence="10">S7.9</strain>
    </source>
</reference>
<dbReference type="InterPro" id="IPR000719">
    <property type="entry name" value="Prot_kinase_dom"/>
</dbReference>
<evidence type="ECO:0000256" key="4">
    <source>
        <dbReference type="ARBA" id="ARBA00022741"/>
    </source>
</evidence>
<dbReference type="SMART" id="SM00220">
    <property type="entry name" value="S_TKc"/>
    <property type="match status" value="1"/>
</dbReference>
<sequence>MSTAQYVVPENEVVPFSPFEVYESFNWPPASSIHSKESTSMRLDMSQDGLLEDSPVRYYFTEFGVRLQPRTMPTISKLTAVRTVETKTSTSDNPFETSQDYLQPSPRHFTRSTSTLVAKETNQSKFCEQPTLSLFRTAHLRDYTIVRHIGTGTSGTVYKVKEKSATAYKYLDLALKVINKSQHLGEVECLTREQKALRRVVGSPWFLQLHASFHDTENFYLATEFCIGGDLEAEIMRCGHLSAQRTQFYAAEILLGLEHLHKLGIIHRDIKPSNILLNSSGRIVIADLGLAKVFERTSIPEKDRLDADDSAKLSADTWPLSPFDDSIIDHERVFQTNTPCGSANYMAPEMFGSSAYSFAVDYWSLAITVYDMATGKVPWHHPNVQTLCETILHEPLSFEDTVDVDETTKDFLYRALEKSPQDRLSVKAMKEHAYFSGIDWSNLATHSTLAPHIPDPLIDDSTIQMPSTEPIIQSGSPYDFSTDPFPEYTYCPSPIWAAEDGPPSADTELDQHHQPQSSIAELRESLASSIDGSPHRSNQASRTFINARRLWNKIHLHRPQLRQSNTCALQSYDDAPLRTHHKHTDAPGADPATTEYTSAPSSGDLGVKASKGPHVRRWFRRVCSRASAVNYKAGSEENSP</sequence>
<dbReference type="RefSeq" id="XP_007316841.1">
    <property type="nucleotide sequence ID" value="XM_007316779.1"/>
</dbReference>
<accession>F8NQW5</accession>
<feature type="region of interest" description="Disordered" evidence="8">
    <location>
        <begin position="87"/>
        <end position="108"/>
    </location>
</feature>
<evidence type="ECO:0000256" key="2">
    <source>
        <dbReference type="ARBA" id="ARBA00022553"/>
    </source>
</evidence>
<dbReference type="KEGG" id="sla:SERLADRAFT_436474"/>
<dbReference type="Gene3D" id="1.10.510.10">
    <property type="entry name" value="Transferase(Phosphotransferase) domain 1"/>
    <property type="match status" value="1"/>
</dbReference>
<keyword evidence="3" id="KW-0808">Transferase</keyword>
<feature type="region of interest" description="Disordered" evidence="8">
    <location>
        <begin position="578"/>
        <end position="610"/>
    </location>
</feature>
<evidence type="ECO:0000259" key="9">
    <source>
        <dbReference type="PROSITE" id="PS50011"/>
    </source>
</evidence>
<dbReference type="PROSITE" id="PS00107">
    <property type="entry name" value="PROTEIN_KINASE_ATP"/>
    <property type="match status" value="1"/>
</dbReference>
<evidence type="ECO:0000313" key="10">
    <source>
        <dbReference type="EMBL" id="EGO26668.1"/>
    </source>
</evidence>
<evidence type="ECO:0000256" key="1">
    <source>
        <dbReference type="ARBA" id="ARBA00022527"/>
    </source>
</evidence>
<dbReference type="GO" id="GO:0005524">
    <property type="term" value="F:ATP binding"/>
    <property type="evidence" value="ECO:0007669"/>
    <property type="project" value="UniProtKB-UniRule"/>
</dbReference>
<dbReference type="InterPro" id="IPR017441">
    <property type="entry name" value="Protein_kinase_ATP_BS"/>
</dbReference>
<dbReference type="SUPFAM" id="SSF56112">
    <property type="entry name" value="Protein kinase-like (PK-like)"/>
    <property type="match status" value="1"/>
</dbReference>
<feature type="region of interest" description="Disordered" evidence="8">
    <location>
        <begin position="496"/>
        <end position="519"/>
    </location>
</feature>
<dbReference type="AlphaFoldDB" id="F8NQW5"/>
<evidence type="ECO:0000256" key="5">
    <source>
        <dbReference type="ARBA" id="ARBA00022777"/>
    </source>
</evidence>
<dbReference type="GO" id="GO:0004674">
    <property type="term" value="F:protein serine/threonine kinase activity"/>
    <property type="evidence" value="ECO:0007669"/>
    <property type="project" value="UniProtKB-KW"/>
</dbReference>
<dbReference type="HOGENOM" id="CLU_427694_0_0_1"/>
<evidence type="ECO:0000256" key="3">
    <source>
        <dbReference type="ARBA" id="ARBA00022679"/>
    </source>
</evidence>
<dbReference type="CDD" id="cd05123">
    <property type="entry name" value="STKc_AGC"/>
    <property type="match status" value="1"/>
</dbReference>
<feature type="binding site" evidence="7">
    <location>
        <position position="176"/>
    </location>
    <ligand>
        <name>ATP</name>
        <dbReference type="ChEBI" id="CHEBI:30616"/>
    </ligand>
</feature>
<dbReference type="EMBL" id="GL945432">
    <property type="protein sequence ID" value="EGO26668.1"/>
    <property type="molecule type" value="Genomic_DNA"/>
</dbReference>
<dbReference type="GeneID" id="18814696"/>
<evidence type="ECO:0000256" key="7">
    <source>
        <dbReference type="PROSITE-ProRule" id="PRU10141"/>
    </source>
</evidence>
<dbReference type="PANTHER" id="PTHR24351">
    <property type="entry name" value="RIBOSOMAL PROTEIN S6 KINASE"/>
    <property type="match status" value="1"/>
</dbReference>
<dbReference type="InterPro" id="IPR011009">
    <property type="entry name" value="Kinase-like_dom_sf"/>
</dbReference>
<keyword evidence="1" id="KW-0723">Serine/threonine-protein kinase</keyword>
<dbReference type="InterPro" id="IPR008271">
    <property type="entry name" value="Ser/Thr_kinase_AS"/>
</dbReference>
<dbReference type="PROSITE" id="PS50011">
    <property type="entry name" value="PROTEIN_KINASE_DOM"/>
    <property type="match status" value="1"/>
</dbReference>
<name>F8NQW5_SERL9</name>
<protein>
    <recommendedName>
        <fullName evidence="9">Protein kinase domain-containing protein</fullName>
    </recommendedName>
</protein>
<feature type="domain" description="Protein kinase" evidence="9">
    <location>
        <begin position="143"/>
        <end position="435"/>
    </location>
</feature>
<dbReference type="PROSITE" id="PS00108">
    <property type="entry name" value="PROTEIN_KINASE_ST"/>
    <property type="match status" value="1"/>
</dbReference>
<keyword evidence="2" id="KW-0597">Phosphoprotein</keyword>
<organism>
    <name type="scientific">Serpula lacrymans var. lacrymans (strain S7.9)</name>
    <name type="common">Dry rot fungus</name>
    <dbReference type="NCBI Taxonomy" id="578457"/>
    <lineage>
        <taxon>Eukaryota</taxon>
        <taxon>Fungi</taxon>
        <taxon>Dikarya</taxon>
        <taxon>Basidiomycota</taxon>
        <taxon>Agaricomycotina</taxon>
        <taxon>Agaricomycetes</taxon>
        <taxon>Agaricomycetidae</taxon>
        <taxon>Boletales</taxon>
        <taxon>Coniophorineae</taxon>
        <taxon>Serpulaceae</taxon>
        <taxon>Serpula</taxon>
    </lineage>
</organism>
<dbReference type="Gene3D" id="3.30.200.20">
    <property type="entry name" value="Phosphorylase Kinase, domain 1"/>
    <property type="match status" value="1"/>
</dbReference>
<gene>
    <name evidence="10" type="ORF">SERLADRAFT_436474</name>
</gene>